<evidence type="ECO:0008006" key="3">
    <source>
        <dbReference type="Google" id="ProtNLM"/>
    </source>
</evidence>
<evidence type="ECO:0000313" key="2">
    <source>
        <dbReference type="Proteomes" id="UP000071859"/>
    </source>
</evidence>
<dbReference type="EMBL" id="FCOX02000004">
    <property type="protein sequence ID" value="SAK53491.1"/>
    <property type="molecule type" value="Genomic_DNA"/>
</dbReference>
<dbReference type="AlphaFoldDB" id="A0A158A6L3"/>
<name>A0A158A6L3_9BURK</name>
<protein>
    <recommendedName>
        <fullName evidence="3">DUF2184 domain-containing protein</fullName>
    </recommendedName>
</protein>
<keyword evidence="2" id="KW-1185">Reference proteome</keyword>
<accession>A0A158A6L3</accession>
<reference evidence="1" key="1">
    <citation type="submission" date="2016-01" db="EMBL/GenBank/DDBJ databases">
        <authorList>
            <person name="Peeters C."/>
        </authorList>
    </citation>
    <scope>NUCLEOTIDE SEQUENCE</scope>
    <source>
        <strain evidence="1">LMG 29321</strain>
    </source>
</reference>
<evidence type="ECO:0000313" key="1">
    <source>
        <dbReference type="EMBL" id="SAK53491.1"/>
    </source>
</evidence>
<dbReference type="Proteomes" id="UP000071859">
    <property type="component" value="Unassembled WGS sequence"/>
</dbReference>
<dbReference type="OrthoDB" id="6611409at2"/>
<gene>
    <name evidence="1" type="ORF">AWB78_01331</name>
</gene>
<organism evidence="1 2">
    <name type="scientific">Caballeronia calidae</name>
    <dbReference type="NCBI Taxonomy" id="1777139"/>
    <lineage>
        <taxon>Bacteria</taxon>
        <taxon>Pseudomonadati</taxon>
        <taxon>Pseudomonadota</taxon>
        <taxon>Betaproteobacteria</taxon>
        <taxon>Burkholderiales</taxon>
        <taxon>Burkholderiaceae</taxon>
        <taxon>Caballeronia</taxon>
    </lineage>
</organism>
<comment type="caution">
    <text evidence="1">The sequence shown here is derived from an EMBL/GenBank/DDBJ whole genome shotgun (WGS) entry which is preliminary data.</text>
</comment>
<proteinExistence type="predicted"/>
<sequence>MPNIFPSQAKVSPSFSEPDLIVTYAQASGAFAALPGGKPRVKIGSTDLYVYINALDLRTDTQSSQAAPNFLPSATLVGTYYSTPTYLIRTRAQWDHHDTAAAANYSVSLPHAQDLAQRQGIFQQMRTALLYGFNPANGEGLLNTVGATAVTLPPDPYGNDAVTTYDNGAMSLFLLGQAVAMKTLMFQSGGNIKNKIVFISPQRVFLQFQLQGIVQVTAYQRPGAGTSTTAQVVQNVLLESGDEVEWHYDDTLIGKGAGGTDAVVMTIPEVEVPTIPGINTNEFGSMSPSMKAVSVMYADMAAPMKIPTPVPDGGITEVQELRVSSGWGIRPQGITIISMPYQPS</sequence>